<proteinExistence type="predicted"/>
<dbReference type="RefSeq" id="WP_275635214.1">
    <property type="nucleotide sequence ID" value="NZ_JARGYD010000025.1"/>
</dbReference>
<reference evidence="2" key="1">
    <citation type="journal article" date="2019" name="Int. J. Syst. Evol. Microbiol.">
        <title>The Global Catalogue of Microorganisms (GCM) 10K type strain sequencing project: providing services to taxonomists for standard genome sequencing and annotation.</title>
        <authorList>
            <consortium name="The Broad Institute Genomics Platform"/>
            <consortium name="The Broad Institute Genome Sequencing Center for Infectious Disease"/>
            <person name="Wu L."/>
            <person name="Ma J."/>
        </authorList>
    </citation>
    <scope>NUCLEOTIDE SEQUENCE [LARGE SCALE GENOMIC DNA]</scope>
    <source>
        <strain evidence="2">KCTC 52366</strain>
    </source>
</reference>
<evidence type="ECO:0000313" key="1">
    <source>
        <dbReference type="EMBL" id="MFC3141145.1"/>
    </source>
</evidence>
<sequence length="319" mass="35334">MILHLTNSAISGAAAMLADAQRAAGHDAACLQFGALKPEMMLFSPAAIPVNLSRPAGREILTTMLARATVVHVHNWLPRQIENLVLEHLAATGAQLVWQLHQGQREHPVYLADAPELKFDKKLVVAHGFARTYDDFIVVPNCLYRPSIPSLPHDAASEGGSLRVLYSPSSRTGTRWGAKRDEAFDKLIGFMERAPFLSLTLAEGINPIELLALRTRHDVTIDEVVTGGFHLVSYEGLFTGNVVINNADILSTDIFCSALQTAEPPPFLQAGSDTLFDLLYELDHDRARLERQKAAGRAYFEKYMNWRRIVSIYDDIYAA</sequence>
<comment type="caution">
    <text evidence="1">The sequence shown here is derived from an EMBL/GenBank/DDBJ whole genome shotgun (WGS) entry which is preliminary data.</text>
</comment>
<evidence type="ECO:0008006" key="3">
    <source>
        <dbReference type="Google" id="ProtNLM"/>
    </source>
</evidence>
<keyword evidence="2" id="KW-1185">Reference proteome</keyword>
<name>A0ABV7GM46_9RHOB</name>
<protein>
    <recommendedName>
        <fullName evidence="3">Glycosyltransferase family 1 protein</fullName>
    </recommendedName>
</protein>
<evidence type="ECO:0000313" key="2">
    <source>
        <dbReference type="Proteomes" id="UP001595632"/>
    </source>
</evidence>
<organism evidence="1 2">
    <name type="scientific">Psychromarinibacter halotolerans</name>
    <dbReference type="NCBI Taxonomy" id="1775175"/>
    <lineage>
        <taxon>Bacteria</taxon>
        <taxon>Pseudomonadati</taxon>
        <taxon>Pseudomonadota</taxon>
        <taxon>Alphaproteobacteria</taxon>
        <taxon>Rhodobacterales</taxon>
        <taxon>Paracoccaceae</taxon>
        <taxon>Psychromarinibacter</taxon>
    </lineage>
</organism>
<accession>A0ABV7GM46</accession>
<gene>
    <name evidence="1" type="ORF">ACFOGP_00375</name>
</gene>
<dbReference type="EMBL" id="JBHRTB010000002">
    <property type="protein sequence ID" value="MFC3141145.1"/>
    <property type="molecule type" value="Genomic_DNA"/>
</dbReference>
<dbReference type="Proteomes" id="UP001595632">
    <property type="component" value="Unassembled WGS sequence"/>
</dbReference>